<name>A0A9D4EXR9_DREPO</name>
<evidence type="ECO:0000313" key="2">
    <source>
        <dbReference type="Proteomes" id="UP000828390"/>
    </source>
</evidence>
<proteinExistence type="predicted"/>
<evidence type="ECO:0000313" key="1">
    <source>
        <dbReference type="EMBL" id="KAH3785867.1"/>
    </source>
</evidence>
<comment type="caution">
    <text evidence="1">The sequence shown here is derived from an EMBL/GenBank/DDBJ whole genome shotgun (WGS) entry which is preliminary data.</text>
</comment>
<dbReference type="Proteomes" id="UP000828390">
    <property type="component" value="Unassembled WGS sequence"/>
</dbReference>
<sequence length="59" mass="6515">MREREREREIYSGSHLVGSLYCSLSSLSLSAPIALSLDLSLAPTAIRSNNHKAIDYKHG</sequence>
<organism evidence="1 2">
    <name type="scientific">Dreissena polymorpha</name>
    <name type="common">Zebra mussel</name>
    <name type="synonym">Mytilus polymorpha</name>
    <dbReference type="NCBI Taxonomy" id="45954"/>
    <lineage>
        <taxon>Eukaryota</taxon>
        <taxon>Metazoa</taxon>
        <taxon>Spiralia</taxon>
        <taxon>Lophotrochozoa</taxon>
        <taxon>Mollusca</taxon>
        <taxon>Bivalvia</taxon>
        <taxon>Autobranchia</taxon>
        <taxon>Heteroconchia</taxon>
        <taxon>Euheterodonta</taxon>
        <taxon>Imparidentia</taxon>
        <taxon>Neoheterodontei</taxon>
        <taxon>Myida</taxon>
        <taxon>Dreissenoidea</taxon>
        <taxon>Dreissenidae</taxon>
        <taxon>Dreissena</taxon>
    </lineage>
</organism>
<keyword evidence="2" id="KW-1185">Reference proteome</keyword>
<feature type="non-terminal residue" evidence="1">
    <location>
        <position position="59"/>
    </location>
</feature>
<reference evidence="1" key="1">
    <citation type="journal article" date="2019" name="bioRxiv">
        <title>The Genome of the Zebra Mussel, Dreissena polymorpha: A Resource for Invasive Species Research.</title>
        <authorList>
            <person name="McCartney M.A."/>
            <person name="Auch B."/>
            <person name="Kono T."/>
            <person name="Mallez S."/>
            <person name="Zhang Y."/>
            <person name="Obille A."/>
            <person name="Becker A."/>
            <person name="Abrahante J.E."/>
            <person name="Garbe J."/>
            <person name="Badalamenti J.P."/>
            <person name="Herman A."/>
            <person name="Mangelson H."/>
            <person name="Liachko I."/>
            <person name="Sullivan S."/>
            <person name="Sone E.D."/>
            <person name="Koren S."/>
            <person name="Silverstein K.A.T."/>
            <person name="Beckman K.B."/>
            <person name="Gohl D.M."/>
        </authorList>
    </citation>
    <scope>NUCLEOTIDE SEQUENCE</scope>
    <source>
        <strain evidence="1">Duluth1</strain>
        <tissue evidence="1">Whole animal</tissue>
    </source>
</reference>
<accession>A0A9D4EXR9</accession>
<dbReference type="EMBL" id="JAIWYP010000008">
    <property type="protein sequence ID" value="KAH3785867.1"/>
    <property type="molecule type" value="Genomic_DNA"/>
</dbReference>
<protein>
    <submittedName>
        <fullName evidence="1">Uncharacterized protein</fullName>
    </submittedName>
</protein>
<reference evidence="1" key="2">
    <citation type="submission" date="2020-11" db="EMBL/GenBank/DDBJ databases">
        <authorList>
            <person name="McCartney M.A."/>
            <person name="Auch B."/>
            <person name="Kono T."/>
            <person name="Mallez S."/>
            <person name="Becker A."/>
            <person name="Gohl D.M."/>
            <person name="Silverstein K.A.T."/>
            <person name="Koren S."/>
            <person name="Bechman K.B."/>
            <person name="Herman A."/>
            <person name="Abrahante J.E."/>
            <person name="Garbe J."/>
        </authorList>
    </citation>
    <scope>NUCLEOTIDE SEQUENCE</scope>
    <source>
        <strain evidence="1">Duluth1</strain>
        <tissue evidence="1">Whole animal</tissue>
    </source>
</reference>
<dbReference type="AlphaFoldDB" id="A0A9D4EXR9"/>
<gene>
    <name evidence="1" type="ORF">DPMN_163962</name>
</gene>